<dbReference type="Gene3D" id="3.20.20.140">
    <property type="entry name" value="Metal-dependent hydrolases"/>
    <property type="match status" value="1"/>
</dbReference>
<dbReference type="CDD" id="cd01300">
    <property type="entry name" value="YtcJ_like"/>
    <property type="match status" value="1"/>
</dbReference>
<dbReference type="EMBL" id="CP028844">
    <property type="protein sequence ID" value="AWB25994.1"/>
    <property type="molecule type" value="Genomic_DNA"/>
</dbReference>
<dbReference type="PANTHER" id="PTHR22642">
    <property type="entry name" value="IMIDAZOLONEPROPIONASE"/>
    <property type="match status" value="1"/>
</dbReference>
<dbReference type="AlphaFoldDB" id="A0A2R4WWS9"/>
<evidence type="ECO:0000259" key="1">
    <source>
        <dbReference type="Pfam" id="PF07969"/>
    </source>
</evidence>
<dbReference type="SUPFAM" id="SSF51556">
    <property type="entry name" value="Metallo-dependent hydrolases"/>
    <property type="match status" value="1"/>
</dbReference>
<dbReference type="InterPro" id="IPR011059">
    <property type="entry name" value="Metal-dep_hydrolase_composite"/>
</dbReference>
<dbReference type="OrthoDB" id="9811399at2"/>
<dbReference type="Pfam" id="PF07969">
    <property type="entry name" value="Amidohydro_3"/>
    <property type="match status" value="1"/>
</dbReference>
<keyword evidence="2" id="KW-0378">Hydrolase</keyword>
<evidence type="ECO:0000313" key="3">
    <source>
        <dbReference type="Proteomes" id="UP000244755"/>
    </source>
</evidence>
<accession>A0A2R4WWS9</accession>
<dbReference type="Proteomes" id="UP000244755">
    <property type="component" value="Chromosome 2"/>
</dbReference>
<proteinExistence type="predicted"/>
<gene>
    <name evidence="2" type="ORF">DA075_32945</name>
</gene>
<dbReference type="PANTHER" id="PTHR22642:SF2">
    <property type="entry name" value="PROTEIN LONG AFTER FAR-RED 3"/>
    <property type="match status" value="1"/>
</dbReference>
<dbReference type="Gene3D" id="3.10.310.70">
    <property type="match status" value="1"/>
</dbReference>
<reference evidence="2 3" key="1">
    <citation type="submission" date="2018-04" db="EMBL/GenBank/DDBJ databases">
        <title>Methylobacterium sp. PR1016A genome.</title>
        <authorList>
            <person name="Park W."/>
        </authorList>
    </citation>
    <scope>NUCLEOTIDE SEQUENCE [LARGE SCALE GENOMIC DNA]</scope>
    <source>
        <strain evidence="2 3">PR1016A</strain>
    </source>
</reference>
<dbReference type="KEGG" id="mee:DA075_32945"/>
<dbReference type="InterPro" id="IPR033932">
    <property type="entry name" value="YtcJ-like"/>
</dbReference>
<dbReference type="InterPro" id="IPR013108">
    <property type="entry name" value="Amidohydro_3"/>
</dbReference>
<feature type="domain" description="Amidohydrolase 3" evidence="1">
    <location>
        <begin position="23"/>
        <end position="501"/>
    </location>
</feature>
<organism evidence="2 3">
    <name type="scientific">Methylobacterium currus</name>
    <dbReference type="NCBI Taxonomy" id="2051553"/>
    <lineage>
        <taxon>Bacteria</taxon>
        <taxon>Pseudomonadati</taxon>
        <taxon>Pseudomonadota</taxon>
        <taxon>Alphaproteobacteria</taxon>
        <taxon>Hyphomicrobiales</taxon>
        <taxon>Methylobacteriaceae</taxon>
        <taxon>Methylobacterium</taxon>
    </lineage>
</organism>
<dbReference type="Gene3D" id="2.30.40.10">
    <property type="entry name" value="Urease, subunit C, domain 1"/>
    <property type="match status" value="1"/>
</dbReference>
<dbReference type="InterPro" id="IPR032466">
    <property type="entry name" value="Metal_Hydrolase"/>
</dbReference>
<dbReference type="GO" id="GO:0016810">
    <property type="term" value="F:hydrolase activity, acting on carbon-nitrogen (but not peptide) bonds"/>
    <property type="evidence" value="ECO:0007669"/>
    <property type="project" value="InterPro"/>
</dbReference>
<sequence length="521" mass="54606">MVSGGKVAWIGRRSEMPRVGRKVDLGGAVLGPGLTDAHVHLYAIAASRLNLDLGGPDVDAHDALLARLAQGAVTLPEGAWVMATGFDENRLRDPRYPTRAELDAAVPDRPVLVRRFCGHVALVNSAALRVLGLGDGTGDPEGGAFGRDPDGRLDGSASEAAAEAIFRAVPRPDAKLLARALRATIGDAAALGLTAAVEAAIGFTDGFPAEFALWQGLRRECADLPLRLGFMHRLDAPEAAAHGLRPTPDPDWQAITLKFFADGIVGARTAAMTEGYADGAGHGYFMRPEPALRRALAEAHEAGWQVAVHAVGDRAVALVAESLEAARRAHPRQPAAPHRIEHAFRVAPGLLPGLRDLGALVVTQPSFLSRMNRSIHAAFGEAAGTCYQARAMIEAGIGYVPSSDAPTGSISPWIGVADAMDRGASAGRPVGPDEALRAPEVLAAYAEGGARAMGHQGWRGRLEPGMAADLIAIDRDPTGAEAATMRGTQVLLTVVRGRVVHDRLHGGRLHDAAGPTERPAR</sequence>
<keyword evidence="3" id="KW-1185">Reference proteome</keyword>
<name>A0A2R4WWS9_9HYPH</name>
<evidence type="ECO:0000313" key="2">
    <source>
        <dbReference type="EMBL" id="AWB25994.1"/>
    </source>
</evidence>
<dbReference type="SUPFAM" id="SSF51338">
    <property type="entry name" value="Composite domain of metallo-dependent hydrolases"/>
    <property type="match status" value="1"/>
</dbReference>
<protein>
    <submittedName>
        <fullName evidence="2">Amidohydrolase</fullName>
    </submittedName>
</protein>